<protein>
    <submittedName>
        <fullName evidence="1">Putative serine esterase-domain-containing protein</fullName>
    </submittedName>
</protein>
<dbReference type="Pfam" id="PF05057">
    <property type="entry name" value="DUF676"/>
    <property type="match status" value="1"/>
</dbReference>
<keyword evidence="2" id="KW-1185">Reference proteome</keyword>
<organism evidence="1 2">
    <name type="scientific">Jimgerdemannia flammicorona</name>
    <dbReference type="NCBI Taxonomy" id="994334"/>
    <lineage>
        <taxon>Eukaryota</taxon>
        <taxon>Fungi</taxon>
        <taxon>Fungi incertae sedis</taxon>
        <taxon>Mucoromycota</taxon>
        <taxon>Mucoromycotina</taxon>
        <taxon>Endogonomycetes</taxon>
        <taxon>Endogonales</taxon>
        <taxon>Endogonaceae</taxon>
        <taxon>Jimgerdemannia</taxon>
    </lineage>
</organism>
<dbReference type="InterPro" id="IPR029058">
    <property type="entry name" value="AB_hydrolase_fold"/>
</dbReference>
<evidence type="ECO:0000313" key="2">
    <source>
        <dbReference type="Proteomes" id="UP000268093"/>
    </source>
</evidence>
<proteinExistence type="predicted"/>
<reference evidence="1 2" key="1">
    <citation type="journal article" date="2018" name="New Phytol.">
        <title>Phylogenomics of Endogonaceae and evolution of mycorrhizas within Mucoromycota.</title>
        <authorList>
            <person name="Chang Y."/>
            <person name="Desiro A."/>
            <person name="Na H."/>
            <person name="Sandor L."/>
            <person name="Lipzen A."/>
            <person name="Clum A."/>
            <person name="Barry K."/>
            <person name="Grigoriev I.V."/>
            <person name="Martin F.M."/>
            <person name="Stajich J.E."/>
            <person name="Smith M.E."/>
            <person name="Bonito G."/>
            <person name="Spatafora J.W."/>
        </authorList>
    </citation>
    <scope>NUCLEOTIDE SEQUENCE [LARGE SCALE GENOMIC DNA]</scope>
    <source>
        <strain evidence="1 2">GMNB39</strain>
    </source>
</reference>
<name>A0A433D3B8_9FUNG</name>
<evidence type="ECO:0000313" key="1">
    <source>
        <dbReference type="EMBL" id="RUP45346.1"/>
    </source>
</evidence>
<accession>A0A433D3B8</accession>
<dbReference type="Proteomes" id="UP000268093">
    <property type="component" value="Unassembled WGS sequence"/>
</dbReference>
<sequence>MGEKKDIHLVVLAHGLWGNAGHLKFIAEQLKKKYPGEIHLIQDEYETISKTSKVTKFSIIGYSLGGLFSRYVIGRLFKDGFFDKVKPVLFATFATPHLGVYRPHGTPLSAVFNWMSARILSRTGEQLQCCDEYRDGKPMLVVLSDP</sequence>
<comment type="caution">
    <text evidence="1">The sequence shown here is derived from an EMBL/GenBank/DDBJ whole genome shotgun (WGS) entry which is preliminary data.</text>
</comment>
<dbReference type="InterPro" id="IPR044294">
    <property type="entry name" value="Lipase-like"/>
</dbReference>
<dbReference type="PANTHER" id="PTHR12482">
    <property type="entry name" value="LIPASE ROG1-RELATED-RELATED"/>
    <property type="match status" value="1"/>
</dbReference>
<dbReference type="SUPFAM" id="SSF53474">
    <property type="entry name" value="alpha/beta-Hydrolases"/>
    <property type="match status" value="1"/>
</dbReference>
<dbReference type="PANTHER" id="PTHR12482:SF62">
    <property type="entry name" value="LIPASE ROG1-RELATED"/>
    <property type="match status" value="1"/>
</dbReference>
<gene>
    <name evidence="1" type="ORF">BC936DRAFT_148295</name>
</gene>
<feature type="non-terminal residue" evidence="1">
    <location>
        <position position="146"/>
    </location>
</feature>
<dbReference type="EMBL" id="RBNI01007440">
    <property type="protein sequence ID" value="RUP45346.1"/>
    <property type="molecule type" value="Genomic_DNA"/>
</dbReference>
<dbReference type="InterPro" id="IPR007751">
    <property type="entry name" value="DUF676_lipase-like"/>
</dbReference>
<dbReference type="Gene3D" id="3.40.50.1820">
    <property type="entry name" value="alpha/beta hydrolase"/>
    <property type="match status" value="1"/>
</dbReference>
<dbReference type="OrthoDB" id="273452at2759"/>